<proteinExistence type="predicted"/>
<evidence type="ECO:0000313" key="1">
    <source>
        <dbReference type="EMBL" id="QTD57391.1"/>
    </source>
</evidence>
<accession>A0ABX7T7A5</accession>
<dbReference type="RefSeq" id="WP_207989813.1">
    <property type="nucleotide sequence ID" value="NZ_CP071794.1"/>
</dbReference>
<dbReference type="EMBL" id="CP071794">
    <property type="protein sequence ID" value="QTD57391.1"/>
    <property type="molecule type" value="Genomic_DNA"/>
</dbReference>
<evidence type="ECO:0000313" key="2">
    <source>
        <dbReference type="Proteomes" id="UP000663923"/>
    </source>
</evidence>
<organism evidence="1 2">
    <name type="scientific">Parasphingorhabdus cellanae</name>
    <dbReference type="NCBI Taxonomy" id="2806553"/>
    <lineage>
        <taxon>Bacteria</taxon>
        <taxon>Pseudomonadati</taxon>
        <taxon>Pseudomonadota</taxon>
        <taxon>Alphaproteobacteria</taxon>
        <taxon>Sphingomonadales</taxon>
        <taxon>Sphingomonadaceae</taxon>
        <taxon>Parasphingorhabdus</taxon>
    </lineage>
</organism>
<dbReference type="Proteomes" id="UP000663923">
    <property type="component" value="Chromosome"/>
</dbReference>
<dbReference type="Gene3D" id="1.20.140.160">
    <property type="match status" value="1"/>
</dbReference>
<reference evidence="1 2" key="1">
    <citation type="submission" date="2021-03" db="EMBL/GenBank/DDBJ databases">
        <title>Complete genome of Parasphingorhabdus_sp.JHSY0214.</title>
        <authorList>
            <person name="Yoo J.H."/>
            <person name="Bae J.W."/>
        </authorList>
    </citation>
    <scope>NUCLEOTIDE SEQUENCE [LARGE SCALE GENOMIC DNA]</scope>
    <source>
        <strain evidence="1 2">JHSY0214</strain>
    </source>
</reference>
<protein>
    <recommendedName>
        <fullName evidence="3">RNA polymerase sigma factor 70 region 4 type 2 domain-containing protein</fullName>
    </recommendedName>
</protein>
<name>A0ABX7T7A5_9SPHN</name>
<keyword evidence="2" id="KW-1185">Reference proteome</keyword>
<gene>
    <name evidence="1" type="ORF">J4G78_07655</name>
</gene>
<sequence>MSDRLLNRHVAERRVKRLRRFAVSLIGNQNAADRVVLDVMRIHKSVLVSEKCPTMQLMILLQAVYQDIRSRQSRSQNISLLNPLRSELVNTFVKFQSLAYSQKAIISLLLIEEFSPEKVSQITDIPLSQIDFLISKSLDFLSEGDGLKIVSG</sequence>
<evidence type="ECO:0008006" key="3">
    <source>
        <dbReference type="Google" id="ProtNLM"/>
    </source>
</evidence>